<keyword evidence="12" id="KW-1185">Reference proteome</keyword>
<dbReference type="PANTHER" id="PTHR30614">
    <property type="entry name" value="MEMBRANE COMPONENT OF AMINO ACID ABC TRANSPORTER"/>
    <property type="match status" value="1"/>
</dbReference>
<dbReference type="Gene3D" id="1.10.3720.10">
    <property type="entry name" value="MetI-like"/>
    <property type="match status" value="1"/>
</dbReference>
<dbReference type="EMBL" id="BAAADE010000004">
    <property type="protein sequence ID" value="GAA0606526.1"/>
    <property type="molecule type" value="Genomic_DNA"/>
</dbReference>
<evidence type="ECO:0000256" key="4">
    <source>
        <dbReference type="ARBA" id="ARBA00022475"/>
    </source>
</evidence>
<dbReference type="InterPro" id="IPR043429">
    <property type="entry name" value="ArtM/GltK/GlnP/TcyL/YhdX-like"/>
</dbReference>
<keyword evidence="6 9" id="KW-0812">Transmembrane</keyword>
<evidence type="ECO:0000256" key="9">
    <source>
        <dbReference type="RuleBase" id="RU363032"/>
    </source>
</evidence>
<dbReference type="PANTHER" id="PTHR30614:SF10">
    <property type="entry name" value="ARGININE ABC TRANSPORTER PERMEASE PROTEIN ARTM"/>
    <property type="match status" value="1"/>
</dbReference>
<dbReference type="InterPro" id="IPR000515">
    <property type="entry name" value="MetI-like"/>
</dbReference>
<keyword evidence="4" id="KW-1003">Cell membrane</keyword>
<evidence type="ECO:0000256" key="5">
    <source>
        <dbReference type="ARBA" id="ARBA00022519"/>
    </source>
</evidence>
<name>A0ABN1G931_9HYPH</name>
<keyword evidence="8 9" id="KW-0472">Membrane</keyword>
<accession>A0ABN1G931</accession>
<keyword evidence="5" id="KW-0997">Cell inner membrane</keyword>
<protein>
    <submittedName>
        <fullName evidence="11">ABC transporter permease</fullName>
    </submittedName>
</protein>
<dbReference type="Pfam" id="PF00528">
    <property type="entry name" value="BPD_transp_1"/>
    <property type="match status" value="1"/>
</dbReference>
<dbReference type="RefSeq" id="WP_343805616.1">
    <property type="nucleotide sequence ID" value="NZ_BAAADE010000004.1"/>
</dbReference>
<evidence type="ECO:0000313" key="12">
    <source>
        <dbReference type="Proteomes" id="UP001424441"/>
    </source>
</evidence>
<evidence type="ECO:0000313" key="11">
    <source>
        <dbReference type="EMBL" id="GAA0606526.1"/>
    </source>
</evidence>
<evidence type="ECO:0000256" key="7">
    <source>
        <dbReference type="ARBA" id="ARBA00022989"/>
    </source>
</evidence>
<comment type="caution">
    <text evidence="11">The sequence shown here is derived from an EMBL/GenBank/DDBJ whole genome shotgun (WGS) entry which is preliminary data.</text>
</comment>
<feature type="transmembrane region" description="Helical" evidence="9">
    <location>
        <begin position="192"/>
        <end position="215"/>
    </location>
</feature>
<feature type="transmembrane region" description="Helical" evidence="9">
    <location>
        <begin position="55"/>
        <end position="76"/>
    </location>
</feature>
<feature type="domain" description="ABC transmembrane type-1" evidence="10">
    <location>
        <begin position="17"/>
        <end position="215"/>
    </location>
</feature>
<keyword evidence="7 9" id="KW-1133">Transmembrane helix</keyword>
<dbReference type="PROSITE" id="PS50928">
    <property type="entry name" value="ABC_TM1"/>
    <property type="match status" value="1"/>
</dbReference>
<dbReference type="InterPro" id="IPR035906">
    <property type="entry name" value="MetI-like_sf"/>
</dbReference>
<reference evidence="11 12" key="1">
    <citation type="journal article" date="2019" name="Int. J. Syst. Evol. Microbiol.">
        <title>The Global Catalogue of Microorganisms (GCM) 10K type strain sequencing project: providing services to taxonomists for standard genome sequencing and annotation.</title>
        <authorList>
            <consortium name="The Broad Institute Genomics Platform"/>
            <consortium name="The Broad Institute Genome Sequencing Center for Infectious Disease"/>
            <person name="Wu L."/>
            <person name="Ma J."/>
        </authorList>
    </citation>
    <scope>NUCLEOTIDE SEQUENCE [LARGE SCALE GENOMIC DNA]</scope>
    <source>
        <strain evidence="11 12">JCM 15115</strain>
    </source>
</reference>
<organism evidence="11 12">
    <name type="scientific">Paenochrobactrum glaciei</name>
    <dbReference type="NCBI Taxonomy" id="486407"/>
    <lineage>
        <taxon>Bacteria</taxon>
        <taxon>Pseudomonadati</taxon>
        <taxon>Pseudomonadota</taxon>
        <taxon>Alphaproteobacteria</taxon>
        <taxon>Hyphomicrobiales</taxon>
        <taxon>Brucellaceae</taxon>
        <taxon>Paenochrobactrum</taxon>
    </lineage>
</organism>
<comment type="similarity">
    <text evidence="2">Belongs to the binding-protein-dependent transport system permease family. HisMQ subfamily.</text>
</comment>
<dbReference type="CDD" id="cd06261">
    <property type="entry name" value="TM_PBP2"/>
    <property type="match status" value="1"/>
</dbReference>
<evidence type="ECO:0000256" key="2">
    <source>
        <dbReference type="ARBA" id="ARBA00010072"/>
    </source>
</evidence>
<sequence length="225" mass="24642">MDLEFIQRTVPILLQGLTKTLILSGLAIVFGFSLGLGLALMRLSSNTKLAKLAKGYSTFFRGTPLLVQIFLIYYGFGQFDFVRQNAVLWWVFGDGTRCAILALSLNTAAYTSEILRGGLMSVPSGLMEAAKACGMGRFLQFRRIRFPLALRQALPAYGNEVILVVKGTSLASTITVLEITGYAKRLMSQTYAIFEVFALAGALYLGISLVLILVVRVLERRLAIG</sequence>
<evidence type="ECO:0000256" key="3">
    <source>
        <dbReference type="ARBA" id="ARBA00022448"/>
    </source>
</evidence>
<dbReference type="InterPro" id="IPR010065">
    <property type="entry name" value="AA_ABC_transptr_permease_3TM"/>
</dbReference>
<keyword evidence="3 9" id="KW-0813">Transport</keyword>
<evidence type="ECO:0000256" key="8">
    <source>
        <dbReference type="ARBA" id="ARBA00023136"/>
    </source>
</evidence>
<evidence type="ECO:0000256" key="1">
    <source>
        <dbReference type="ARBA" id="ARBA00004429"/>
    </source>
</evidence>
<feature type="transmembrane region" description="Helical" evidence="9">
    <location>
        <begin position="20"/>
        <end position="43"/>
    </location>
</feature>
<proteinExistence type="inferred from homology"/>
<gene>
    <name evidence="11" type="ORF">GCM10008943_22610</name>
</gene>
<evidence type="ECO:0000259" key="10">
    <source>
        <dbReference type="PROSITE" id="PS50928"/>
    </source>
</evidence>
<evidence type="ECO:0000256" key="6">
    <source>
        <dbReference type="ARBA" id="ARBA00022692"/>
    </source>
</evidence>
<dbReference type="Proteomes" id="UP001424441">
    <property type="component" value="Unassembled WGS sequence"/>
</dbReference>
<dbReference type="NCBIfam" id="TIGR01726">
    <property type="entry name" value="HEQRo_perm_3TM"/>
    <property type="match status" value="1"/>
</dbReference>
<comment type="subcellular location">
    <subcellularLocation>
        <location evidence="1">Cell inner membrane</location>
        <topology evidence="1">Multi-pass membrane protein</topology>
    </subcellularLocation>
    <subcellularLocation>
        <location evidence="9">Cell membrane</location>
        <topology evidence="9">Multi-pass membrane protein</topology>
    </subcellularLocation>
</comment>
<dbReference type="SUPFAM" id="SSF161098">
    <property type="entry name" value="MetI-like"/>
    <property type="match status" value="1"/>
</dbReference>